<evidence type="ECO:0000313" key="16">
    <source>
        <dbReference type="Proteomes" id="UP000694569"/>
    </source>
</evidence>
<comment type="caution">
    <text evidence="13">Lacks conserved residue(s) required for the propagation of feature annotation.</text>
</comment>
<dbReference type="PANTHER" id="PTHR19325:SF549">
    <property type="entry name" value="BETA-2-GLYCOPROTEIN 1"/>
    <property type="match status" value="1"/>
</dbReference>
<evidence type="ECO:0000256" key="5">
    <source>
        <dbReference type="ARBA" id="ARBA00022659"/>
    </source>
</evidence>
<reference evidence="15" key="1">
    <citation type="submission" date="2025-08" db="UniProtKB">
        <authorList>
            <consortium name="Ensembl"/>
        </authorList>
    </citation>
    <scope>IDENTIFICATION</scope>
</reference>
<comment type="function">
    <text evidence="1">Binds to various kinds of negatively charged substances such as heparin, phospholipids, and dextran sulfate. May prevent activation of the intrinsic blood coagulation cascade by binding to phospholipids on the surface of damaged cells.</text>
</comment>
<sequence length="320" mass="36134">MVKELNWPSLESKLCSKPRELPFATYQPLKILYEFRDTVTYSCSPGYVKKSGTVKAVCLFAGNWDHASLTCEPLRCPLPGTLINGVIQYKDLSYGSSINFSSISCPPPPVPKFGALVHYTPKVGNISLYLDNVTYGCLPKYALFGNETASCTENKTWSHMPECRNVQCKRPTEIDSGFMTYSPQRLYDYQETVTYGCKPSYVLDGPKTSICDKNGHWTLKPTCRAPCFVTTKKATVLLNGRKTRVEDIADQLIQHGDIITYFCKDEKEKCSHNVESRCQDGHFAIPSCYKGWALPLVWTTRPPDKPCFPGLIYFYKLRST</sequence>
<keyword evidence="5 13" id="KW-0768">Sushi</keyword>
<dbReference type="Pfam" id="PF09014">
    <property type="entry name" value="Sushi_2"/>
    <property type="match status" value="1"/>
</dbReference>
<feature type="domain" description="Sushi" evidence="14">
    <location>
        <begin position="13"/>
        <end position="73"/>
    </location>
</feature>
<keyword evidence="9 13" id="KW-1015">Disulfide bond</keyword>
<dbReference type="SMART" id="SM00032">
    <property type="entry name" value="CCP"/>
    <property type="match status" value="3"/>
</dbReference>
<dbReference type="Proteomes" id="UP000694569">
    <property type="component" value="Unplaced"/>
</dbReference>
<protein>
    <recommendedName>
        <fullName evidence="3">Beta-2-glycoprotein 1</fullName>
    </recommendedName>
    <alternativeName>
        <fullName evidence="11">Apolipoprotein H</fullName>
    </alternativeName>
    <alternativeName>
        <fullName evidence="12">Beta-2-glycoprotein I</fullName>
    </alternativeName>
</protein>
<keyword evidence="6" id="KW-0358">Heparin-binding</keyword>
<keyword evidence="7" id="KW-0732">Signal</keyword>
<evidence type="ECO:0000256" key="7">
    <source>
        <dbReference type="ARBA" id="ARBA00022729"/>
    </source>
</evidence>
<feature type="domain" description="Sushi" evidence="14">
    <location>
        <begin position="103"/>
        <end position="165"/>
    </location>
</feature>
<dbReference type="InterPro" id="IPR035976">
    <property type="entry name" value="Sushi/SCR/CCP_sf"/>
</dbReference>
<organism evidence="15 16">
    <name type="scientific">Leptobrachium leishanense</name>
    <name type="common">Leishan spiny toad</name>
    <dbReference type="NCBI Taxonomy" id="445787"/>
    <lineage>
        <taxon>Eukaryota</taxon>
        <taxon>Metazoa</taxon>
        <taxon>Chordata</taxon>
        <taxon>Craniata</taxon>
        <taxon>Vertebrata</taxon>
        <taxon>Euteleostomi</taxon>
        <taxon>Amphibia</taxon>
        <taxon>Batrachia</taxon>
        <taxon>Anura</taxon>
        <taxon>Pelobatoidea</taxon>
        <taxon>Megophryidae</taxon>
        <taxon>Leptobrachium</taxon>
    </lineage>
</organism>
<dbReference type="PANTHER" id="PTHR19325">
    <property type="entry name" value="COMPLEMENT COMPONENT-RELATED SUSHI DOMAIN-CONTAINING"/>
    <property type="match status" value="1"/>
</dbReference>
<evidence type="ECO:0000256" key="3">
    <source>
        <dbReference type="ARBA" id="ARBA00020104"/>
    </source>
</evidence>
<dbReference type="AlphaFoldDB" id="A0A8C5RCE2"/>
<evidence type="ECO:0000256" key="1">
    <source>
        <dbReference type="ARBA" id="ARBA00003651"/>
    </source>
</evidence>
<dbReference type="GeneTree" id="ENSGT00940000157228"/>
<accession>A0A8C5RCE2</accession>
<feature type="disulfide bond" evidence="13">
    <location>
        <begin position="15"/>
        <end position="58"/>
    </location>
</feature>
<dbReference type="Pfam" id="PF00084">
    <property type="entry name" value="Sushi"/>
    <property type="match status" value="3"/>
</dbReference>
<evidence type="ECO:0000256" key="10">
    <source>
        <dbReference type="ARBA" id="ARBA00023180"/>
    </source>
</evidence>
<evidence type="ECO:0000256" key="4">
    <source>
        <dbReference type="ARBA" id="ARBA00022525"/>
    </source>
</evidence>
<keyword evidence="8" id="KW-0677">Repeat</keyword>
<evidence type="ECO:0000256" key="9">
    <source>
        <dbReference type="ARBA" id="ARBA00023157"/>
    </source>
</evidence>
<dbReference type="InterPro" id="IPR000436">
    <property type="entry name" value="Sushi_SCR_CCP_dom"/>
</dbReference>
<dbReference type="CDD" id="cd00033">
    <property type="entry name" value="CCP"/>
    <property type="match status" value="3"/>
</dbReference>
<dbReference type="SUPFAM" id="SSF57535">
    <property type="entry name" value="Complement control module/SCR domain"/>
    <property type="match status" value="4"/>
</dbReference>
<keyword evidence="4" id="KW-0964">Secreted</keyword>
<dbReference type="Gene3D" id="2.10.70.10">
    <property type="entry name" value="Complement Module, domain 1"/>
    <property type="match status" value="4"/>
</dbReference>
<reference evidence="15" key="2">
    <citation type="submission" date="2025-09" db="UniProtKB">
        <authorList>
            <consortium name="Ensembl"/>
        </authorList>
    </citation>
    <scope>IDENTIFICATION</scope>
</reference>
<comment type="subcellular location">
    <subcellularLocation>
        <location evidence="2">Secreted</location>
    </subcellularLocation>
</comment>
<evidence type="ECO:0000256" key="13">
    <source>
        <dbReference type="PROSITE-ProRule" id="PRU00302"/>
    </source>
</evidence>
<proteinExistence type="predicted"/>
<keyword evidence="16" id="KW-1185">Reference proteome</keyword>
<gene>
    <name evidence="15" type="primary">APOH</name>
</gene>
<keyword evidence="10" id="KW-0325">Glycoprotein</keyword>
<dbReference type="GO" id="GO:0005576">
    <property type="term" value="C:extracellular region"/>
    <property type="evidence" value="ECO:0007669"/>
    <property type="project" value="UniProtKB-SubCell"/>
</dbReference>
<evidence type="ECO:0000256" key="6">
    <source>
        <dbReference type="ARBA" id="ARBA00022674"/>
    </source>
</evidence>
<name>A0A8C5RCE2_9ANUR</name>
<evidence type="ECO:0000256" key="12">
    <source>
        <dbReference type="ARBA" id="ARBA00033414"/>
    </source>
</evidence>
<feature type="disulfide bond" evidence="13">
    <location>
        <begin position="168"/>
        <end position="211"/>
    </location>
</feature>
<evidence type="ECO:0000313" key="15">
    <source>
        <dbReference type="Ensembl" id="ENSLLEP00000048796.1"/>
    </source>
</evidence>
<dbReference type="InterPro" id="IPR015104">
    <property type="entry name" value="Sushi_2"/>
</dbReference>
<evidence type="ECO:0000256" key="8">
    <source>
        <dbReference type="ARBA" id="ARBA00022737"/>
    </source>
</evidence>
<dbReference type="OrthoDB" id="6103690at2759"/>
<evidence type="ECO:0000256" key="2">
    <source>
        <dbReference type="ARBA" id="ARBA00004613"/>
    </source>
</evidence>
<evidence type="ECO:0000256" key="11">
    <source>
        <dbReference type="ARBA" id="ARBA00029855"/>
    </source>
</evidence>
<dbReference type="PROSITE" id="PS50923">
    <property type="entry name" value="SUSHI"/>
    <property type="match status" value="3"/>
</dbReference>
<evidence type="ECO:0000259" key="14">
    <source>
        <dbReference type="PROSITE" id="PS50923"/>
    </source>
</evidence>
<feature type="domain" description="Sushi" evidence="14">
    <location>
        <begin position="166"/>
        <end position="225"/>
    </location>
</feature>
<dbReference type="Ensembl" id="ENSLLET00000050699.1">
    <property type="protein sequence ID" value="ENSLLEP00000048796.1"/>
    <property type="gene ID" value="ENSLLEG00000030714.1"/>
</dbReference>
<dbReference type="GO" id="GO:0008201">
    <property type="term" value="F:heparin binding"/>
    <property type="evidence" value="ECO:0007669"/>
    <property type="project" value="UniProtKB-KW"/>
</dbReference>
<dbReference type="InterPro" id="IPR050350">
    <property type="entry name" value="Compl-Cell_Adhes-Reg"/>
</dbReference>